<feature type="domain" description="RNA polymerase sigma factor 70 region 4 type 2" evidence="6">
    <location>
        <begin position="123"/>
        <end position="169"/>
    </location>
</feature>
<dbReference type="EMBL" id="JAUSTY010000012">
    <property type="protein sequence ID" value="MDQ0167057.1"/>
    <property type="molecule type" value="Genomic_DNA"/>
</dbReference>
<dbReference type="Gene3D" id="1.10.1740.10">
    <property type="match status" value="1"/>
</dbReference>
<proteinExistence type="inferred from homology"/>
<evidence type="ECO:0000256" key="3">
    <source>
        <dbReference type="ARBA" id="ARBA00023082"/>
    </source>
</evidence>
<protein>
    <submittedName>
        <fullName evidence="7">RNA polymerase sigma-70 factor (ECF subfamily)</fullName>
    </submittedName>
</protein>
<organism evidence="7 8">
    <name type="scientific">Caldalkalibacillus horti</name>
    <dbReference type="NCBI Taxonomy" id="77523"/>
    <lineage>
        <taxon>Bacteria</taxon>
        <taxon>Bacillati</taxon>
        <taxon>Bacillota</taxon>
        <taxon>Bacilli</taxon>
        <taxon>Bacillales</taxon>
        <taxon>Bacillaceae</taxon>
        <taxon>Caldalkalibacillus</taxon>
    </lineage>
</organism>
<evidence type="ECO:0000313" key="7">
    <source>
        <dbReference type="EMBL" id="MDQ0167057.1"/>
    </source>
</evidence>
<sequence length="188" mass="22256">MYDDRQCVARVLQGDKEAYGYIIEKYMNRIYAILFRMLYNKQDAQDLTQECFIRAYQCLDKYNETGSFASWLYRISVNLCLDELRKRKHITLLNVDDYILKDTLTPEDQVIRTEEILHINQGIDRLPNKYKIILVLRYSSELSYEEISEVLHIPVSTTRIRLHRAKKKLRAILESNGIGGKVNEVHTY</sequence>
<evidence type="ECO:0000256" key="2">
    <source>
        <dbReference type="ARBA" id="ARBA00023015"/>
    </source>
</evidence>
<evidence type="ECO:0000256" key="1">
    <source>
        <dbReference type="ARBA" id="ARBA00010641"/>
    </source>
</evidence>
<keyword evidence="4" id="KW-0804">Transcription</keyword>
<accession>A0ABT9W1W1</accession>
<evidence type="ECO:0000313" key="8">
    <source>
        <dbReference type="Proteomes" id="UP001235840"/>
    </source>
</evidence>
<gene>
    <name evidence="7" type="ORF">J2S11_002974</name>
</gene>
<dbReference type="SUPFAM" id="SSF88659">
    <property type="entry name" value="Sigma3 and sigma4 domains of RNA polymerase sigma factors"/>
    <property type="match status" value="1"/>
</dbReference>
<dbReference type="Pfam" id="PF04542">
    <property type="entry name" value="Sigma70_r2"/>
    <property type="match status" value="1"/>
</dbReference>
<dbReference type="InterPro" id="IPR013324">
    <property type="entry name" value="RNA_pol_sigma_r3/r4-like"/>
</dbReference>
<dbReference type="InterPro" id="IPR007627">
    <property type="entry name" value="RNA_pol_sigma70_r2"/>
</dbReference>
<dbReference type="PANTHER" id="PTHR43133">
    <property type="entry name" value="RNA POLYMERASE ECF-TYPE SIGMA FACTO"/>
    <property type="match status" value="1"/>
</dbReference>
<keyword evidence="2" id="KW-0805">Transcription regulation</keyword>
<comment type="similarity">
    <text evidence="1">Belongs to the sigma-70 factor family. ECF subfamily.</text>
</comment>
<dbReference type="SUPFAM" id="SSF88946">
    <property type="entry name" value="Sigma2 domain of RNA polymerase sigma factors"/>
    <property type="match status" value="1"/>
</dbReference>
<dbReference type="NCBIfam" id="TIGR02937">
    <property type="entry name" value="sigma70-ECF"/>
    <property type="match status" value="1"/>
</dbReference>
<dbReference type="Proteomes" id="UP001235840">
    <property type="component" value="Unassembled WGS sequence"/>
</dbReference>
<dbReference type="InterPro" id="IPR039425">
    <property type="entry name" value="RNA_pol_sigma-70-like"/>
</dbReference>
<comment type="caution">
    <text evidence="7">The sequence shown here is derived from an EMBL/GenBank/DDBJ whole genome shotgun (WGS) entry which is preliminary data.</text>
</comment>
<dbReference type="InterPro" id="IPR014284">
    <property type="entry name" value="RNA_pol_sigma-70_dom"/>
</dbReference>
<evidence type="ECO:0000259" key="5">
    <source>
        <dbReference type="Pfam" id="PF04542"/>
    </source>
</evidence>
<evidence type="ECO:0000259" key="6">
    <source>
        <dbReference type="Pfam" id="PF08281"/>
    </source>
</evidence>
<dbReference type="CDD" id="cd06171">
    <property type="entry name" value="Sigma70_r4"/>
    <property type="match status" value="1"/>
</dbReference>
<name>A0ABT9W1W1_9BACI</name>
<dbReference type="Pfam" id="PF08281">
    <property type="entry name" value="Sigma70_r4_2"/>
    <property type="match status" value="1"/>
</dbReference>
<dbReference type="InterPro" id="IPR036388">
    <property type="entry name" value="WH-like_DNA-bd_sf"/>
</dbReference>
<reference evidence="7 8" key="1">
    <citation type="submission" date="2023-07" db="EMBL/GenBank/DDBJ databases">
        <title>Genomic Encyclopedia of Type Strains, Phase IV (KMG-IV): sequencing the most valuable type-strain genomes for metagenomic binning, comparative biology and taxonomic classification.</title>
        <authorList>
            <person name="Goeker M."/>
        </authorList>
    </citation>
    <scope>NUCLEOTIDE SEQUENCE [LARGE SCALE GENOMIC DNA]</scope>
    <source>
        <strain evidence="7 8">DSM 12751</strain>
    </source>
</reference>
<feature type="domain" description="RNA polymerase sigma-70 region 2" evidence="5">
    <location>
        <begin position="22"/>
        <end position="88"/>
    </location>
</feature>
<dbReference type="PANTHER" id="PTHR43133:SF51">
    <property type="entry name" value="RNA POLYMERASE SIGMA FACTOR"/>
    <property type="match status" value="1"/>
</dbReference>
<dbReference type="RefSeq" id="WP_307395758.1">
    <property type="nucleotide sequence ID" value="NZ_BAAADK010000030.1"/>
</dbReference>
<dbReference type="InterPro" id="IPR013325">
    <property type="entry name" value="RNA_pol_sigma_r2"/>
</dbReference>
<dbReference type="Gene3D" id="1.10.10.10">
    <property type="entry name" value="Winged helix-like DNA-binding domain superfamily/Winged helix DNA-binding domain"/>
    <property type="match status" value="1"/>
</dbReference>
<keyword evidence="8" id="KW-1185">Reference proteome</keyword>
<dbReference type="InterPro" id="IPR013249">
    <property type="entry name" value="RNA_pol_sigma70_r4_t2"/>
</dbReference>
<evidence type="ECO:0000256" key="4">
    <source>
        <dbReference type="ARBA" id="ARBA00023163"/>
    </source>
</evidence>
<keyword evidence="3" id="KW-0731">Sigma factor</keyword>